<evidence type="ECO:0000256" key="3">
    <source>
        <dbReference type="ARBA" id="ARBA00022741"/>
    </source>
</evidence>
<reference evidence="9 10" key="1">
    <citation type="submission" date="2024-06" db="EMBL/GenBank/DDBJ databases">
        <authorList>
            <person name="Kraege A."/>
            <person name="Thomma B."/>
        </authorList>
    </citation>
    <scope>NUCLEOTIDE SEQUENCE [LARGE SCALE GENOMIC DNA]</scope>
</reference>
<dbReference type="Pfam" id="PF01761">
    <property type="entry name" value="DHQ_synthase"/>
    <property type="match status" value="1"/>
</dbReference>
<dbReference type="InterPro" id="IPR050071">
    <property type="entry name" value="Dehydroquinate_synthase"/>
</dbReference>
<name>A0ABP1FVH3_9CHLO</name>
<accession>A0ABP1FVH3</accession>
<dbReference type="Proteomes" id="UP001497392">
    <property type="component" value="Unassembled WGS sequence"/>
</dbReference>
<dbReference type="PANTHER" id="PTHR43622">
    <property type="entry name" value="3-DEHYDROQUINATE SYNTHASE"/>
    <property type="match status" value="1"/>
</dbReference>
<evidence type="ECO:0000256" key="6">
    <source>
        <dbReference type="SAM" id="MobiDB-lite"/>
    </source>
</evidence>
<keyword evidence="4" id="KW-0520">NAD</keyword>
<keyword evidence="5" id="KW-0456">Lyase</keyword>
<dbReference type="InterPro" id="IPR056179">
    <property type="entry name" value="DHQS_C"/>
</dbReference>
<protein>
    <submittedName>
        <fullName evidence="9">G6478 protein</fullName>
    </submittedName>
</protein>
<sequence>MTGAGASAQARGGVPLDAIKSQRPSSIHLSLEVYPRQKVKRRVSNGSRPHRPHAALQLDVQGVPQAPFAIQGNPIMDNVARLNKTGLNGLSQCGTDGLQTGAFQVMTQQPINYTIEEVDGLLDPANKTLLRGVVPDSFPSLLSQAPAAPGERRLVAVDDNVYRLYGSQIHQYFAQNGVTACIVPLPTMEANKDFELVFELARQMEHFKLNRRKEPIIAIGGGVCLDVCGLAANLYRRNTPVIKVPTTLMAAIDASIGIKTAVNFENRKNKLGTYSPPLGVFIDRSFLRSLDPRNISNGAAEILKMACIKDETLFNVLDDHAEELRSSSFQDKVASVAMRRSIQGMLEELEPNLWEHVLCRLVDYGHTFSPEIEMAALTYGSELLHGEAVNIDMALTTQISYARQLITLEQRNRVINIMIRFRLPLWHVVCHPSLFWKGLTDTTKARDGQQRVPLMAGIGNAIFVNDITQAEVMSAACVLATLDQQTGGVHSNVVPVRPASSADATPALELVA</sequence>
<keyword evidence="10" id="KW-1185">Reference proteome</keyword>
<evidence type="ECO:0000256" key="1">
    <source>
        <dbReference type="ARBA" id="ARBA00001911"/>
    </source>
</evidence>
<comment type="cofactor">
    <cofactor evidence="1">
        <name>NAD(+)</name>
        <dbReference type="ChEBI" id="CHEBI:57540"/>
    </cofactor>
</comment>
<comment type="caution">
    <text evidence="9">The sequence shown here is derived from an EMBL/GenBank/DDBJ whole genome shotgun (WGS) entry which is preliminary data.</text>
</comment>
<evidence type="ECO:0000259" key="8">
    <source>
        <dbReference type="Pfam" id="PF24621"/>
    </source>
</evidence>
<keyword evidence="2" id="KW-0479">Metal-binding</keyword>
<evidence type="ECO:0000256" key="5">
    <source>
        <dbReference type="ARBA" id="ARBA00023239"/>
    </source>
</evidence>
<dbReference type="Pfam" id="PF24621">
    <property type="entry name" value="DHQS_C"/>
    <property type="match status" value="1"/>
</dbReference>
<keyword evidence="3" id="KW-0547">Nucleotide-binding</keyword>
<evidence type="ECO:0000256" key="2">
    <source>
        <dbReference type="ARBA" id="ARBA00022723"/>
    </source>
</evidence>
<gene>
    <name evidence="9" type="primary">g6478</name>
    <name evidence="9" type="ORF">VP750_LOCUS5544</name>
</gene>
<evidence type="ECO:0000313" key="9">
    <source>
        <dbReference type="EMBL" id="CAL5223885.1"/>
    </source>
</evidence>
<feature type="domain" description="3-dehydroquinate synthase N-terminal" evidence="7">
    <location>
        <begin position="184"/>
        <end position="296"/>
    </location>
</feature>
<dbReference type="Gene3D" id="3.40.50.1970">
    <property type="match status" value="1"/>
</dbReference>
<evidence type="ECO:0000313" key="10">
    <source>
        <dbReference type="Proteomes" id="UP001497392"/>
    </source>
</evidence>
<dbReference type="CDD" id="cd08199">
    <property type="entry name" value="EEVS"/>
    <property type="match status" value="1"/>
</dbReference>
<proteinExistence type="predicted"/>
<feature type="domain" description="3-dehydroquinate synthase C-terminal" evidence="8">
    <location>
        <begin position="298"/>
        <end position="428"/>
    </location>
</feature>
<dbReference type="InterPro" id="IPR030960">
    <property type="entry name" value="DHQS/DOIS_N"/>
</dbReference>
<dbReference type="Gene3D" id="1.20.1090.10">
    <property type="entry name" value="Dehydroquinate synthase-like - alpha domain"/>
    <property type="match status" value="1"/>
</dbReference>
<evidence type="ECO:0000256" key="4">
    <source>
        <dbReference type="ARBA" id="ARBA00023027"/>
    </source>
</evidence>
<organism evidence="9 10">
    <name type="scientific">Coccomyxa viridis</name>
    <dbReference type="NCBI Taxonomy" id="1274662"/>
    <lineage>
        <taxon>Eukaryota</taxon>
        <taxon>Viridiplantae</taxon>
        <taxon>Chlorophyta</taxon>
        <taxon>core chlorophytes</taxon>
        <taxon>Trebouxiophyceae</taxon>
        <taxon>Trebouxiophyceae incertae sedis</taxon>
        <taxon>Coccomyxaceae</taxon>
        <taxon>Coccomyxa</taxon>
    </lineage>
</organism>
<evidence type="ECO:0000259" key="7">
    <source>
        <dbReference type="Pfam" id="PF01761"/>
    </source>
</evidence>
<dbReference type="SUPFAM" id="SSF56796">
    <property type="entry name" value="Dehydroquinate synthase-like"/>
    <property type="match status" value="1"/>
</dbReference>
<feature type="region of interest" description="Disordered" evidence="6">
    <location>
        <begin position="1"/>
        <end position="21"/>
    </location>
</feature>
<dbReference type="InterPro" id="IPR035872">
    <property type="entry name" value="EEVS-like"/>
</dbReference>
<dbReference type="PANTHER" id="PTHR43622:SF3">
    <property type="entry name" value="2-EPI-5-EPI-VALIOLONE SYNTHASE"/>
    <property type="match status" value="1"/>
</dbReference>
<dbReference type="EMBL" id="CAXHTA020000009">
    <property type="protein sequence ID" value="CAL5223885.1"/>
    <property type="molecule type" value="Genomic_DNA"/>
</dbReference>